<evidence type="ECO:0000313" key="1">
    <source>
        <dbReference type="EMBL" id="OAY75209.1"/>
    </source>
</evidence>
<organism evidence="1 2">
    <name type="scientific">Ananas comosus</name>
    <name type="common">Pineapple</name>
    <name type="synonym">Ananas ananas</name>
    <dbReference type="NCBI Taxonomy" id="4615"/>
    <lineage>
        <taxon>Eukaryota</taxon>
        <taxon>Viridiplantae</taxon>
        <taxon>Streptophyta</taxon>
        <taxon>Embryophyta</taxon>
        <taxon>Tracheophyta</taxon>
        <taxon>Spermatophyta</taxon>
        <taxon>Magnoliopsida</taxon>
        <taxon>Liliopsida</taxon>
        <taxon>Poales</taxon>
        <taxon>Bromeliaceae</taxon>
        <taxon>Bromelioideae</taxon>
        <taxon>Ananas</taxon>
    </lineage>
</organism>
<evidence type="ECO:0000313" key="2">
    <source>
        <dbReference type="Proteomes" id="UP000092600"/>
    </source>
</evidence>
<protein>
    <submittedName>
        <fullName evidence="1">Uncharacterized protein</fullName>
    </submittedName>
</protein>
<dbReference type="Proteomes" id="UP000092600">
    <property type="component" value="Unassembled WGS sequence"/>
</dbReference>
<dbReference type="AlphaFoldDB" id="A0A199VDN5"/>
<reference evidence="1 2" key="1">
    <citation type="journal article" date="2016" name="DNA Res.">
        <title>The draft genome of MD-2 pineapple using hybrid error correction of long reads.</title>
        <authorList>
            <person name="Redwan R.M."/>
            <person name="Saidin A."/>
            <person name="Kumar S.V."/>
        </authorList>
    </citation>
    <scope>NUCLEOTIDE SEQUENCE [LARGE SCALE GENOMIC DNA]</scope>
    <source>
        <strain evidence="2">cv. MD2</strain>
        <tissue evidence="1">Leaf</tissue>
    </source>
</reference>
<accession>A0A199VDN5</accession>
<name>A0A199VDN5_ANACO</name>
<proteinExistence type="predicted"/>
<gene>
    <name evidence="1" type="ORF">ACMD2_23036</name>
</gene>
<comment type="caution">
    <text evidence="1">The sequence shown here is derived from an EMBL/GenBank/DDBJ whole genome shotgun (WGS) entry which is preliminary data.</text>
</comment>
<dbReference type="EMBL" id="LSRQ01002174">
    <property type="protein sequence ID" value="OAY75209.1"/>
    <property type="molecule type" value="Genomic_DNA"/>
</dbReference>
<sequence length="139" mass="16256">MKLLVEKFRVEYLSSSKVNIWRFDPESVKERSSGEKEKVEGVIELVICFFSRGFALSPSFLPKHAMKNEFQKPWNKHFGEMLLLLKKEPFEELKEIAISSFQERSTRWIFCTLLLSAWKLPDSSICKRGHLEATGEVRD</sequence>